<sequence length="154" mass="16897">MYVSMTLNRTFLVSASIFCMIRHSHTEYTILGALKRVELGDKLQGIDRVTISASLPLFNLTSKSHRQSMYNYQEMLANANYNDISHPATVLAIGQNVANFAGGEVVLARSLSFLKSAKTGATGAQSSVAFETKLASNLYPRKVITLTLRLPILL</sequence>
<name>A0ABR7YNA1_9SPHI</name>
<keyword evidence="2" id="KW-1185">Reference proteome</keyword>
<reference evidence="1 2" key="1">
    <citation type="submission" date="2020-08" db="EMBL/GenBank/DDBJ databases">
        <title>Sphingobacterium sp. DN00404 isolated from aquaculture water.</title>
        <authorList>
            <person name="Zhang M."/>
        </authorList>
    </citation>
    <scope>NUCLEOTIDE SEQUENCE [LARGE SCALE GENOMIC DNA]</scope>
    <source>
        <strain evidence="1 2">DN00404</strain>
    </source>
</reference>
<protein>
    <submittedName>
        <fullName evidence="1">Uncharacterized protein</fullName>
    </submittedName>
</protein>
<comment type="caution">
    <text evidence="1">The sequence shown here is derived from an EMBL/GenBank/DDBJ whole genome shotgun (WGS) entry which is preliminary data.</text>
</comment>
<organism evidence="1 2">
    <name type="scientific">Sphingobacterium micropteri</name>
    <dbReference type="NCBI Taxonomy" id="2763501"/>
    <lineage>
        <taxon>Bacteria</taxon>
        <taxon>Pseudomonadati</taxon>
        <taxon>Bacteroidota</taxon>
        <taxon>Sphingobacteriia</taxon>
        <taxon>Sphingobacteriales</taxon>
        <taxon>Sphingobacteriaceae</taxon>
        <taxon>Sphingobacterium</taxon>
    </lineage>
</organism>
<dbReference type="EMBL" id="JACOIK010000004">
    <property type="protein sequence ID" value="MBD1432696.1"/>
    <property type="molecule type" value="Genomic_DNA"/>
</dbReference>
<dbReference type="Proteomes" id="UP000602759">
    <property type="component" value="Unassembled WGS sequence"/>
</dbReference>
<gene>
    <name evidence="1" type="ORF">H8B06_07665</name>
</gene>
<evidence type="ECO:0000313" key="1">
    <source>
        <dbReference type="EMBL" id="MBD1432696.1"/>
    </source>
</evidence>
<accession>A0ABR7YNA1</accession>
<proteinExistence type="predicted"/>
<evidence type="ECO:0000313" key="2">
    <source>
        <dbReference type="Proteomes" id="UP000602759"/>
    </source>
</evidence>
<dbReference type="RefSeq" id="WP_190993689.1">
    <property type="nucleotide sequence ID" value="NZ_JACOIK010000004.1"/>
</dbReference>